<dbReference type="AlphaFoldDB" id="A0A4R8DUA2"/>
<keyword evidence="1" id="KW-0732">Signal</keyword>
<gene>
    <name evidence="2" type="ORF">EDB95_2771</name>
</gene>
<organism evidence="2 3">
    <name type="scientific">Dinghuibacter silviterrae</name>
    <dbReference type="NCBI Taxonomy" id="1539049"/>
    <lineage>
        <taxon>Bacteria</taxon>
        <taxon>Pseudomonadati</taxon>
        <taxon>Bacteroidota</taxon>
        <taxon>Chitinophagia</taxon>
        <taxon>Chitinophagales</taxon>
        <taxon>Chitinophagaceae</taxon>
        <taxon>Dinghuibacter</taxon>
    </lineage>
</organism>
<feature type="chain" id="PRO_5020313266" evidence="1">
    <location>
        <begin position="20"/>
        <end position="274"/>
    </location>
</feature>
<evidence type="ECO:0000313" key="2">
    <source>
        <dbReference type="EMBL" id="TDX01729.1"/>
    </source>
</evidence>
<evidence type="ECO:0000256" key="1">
    <source>
        <dbReference type="SAM" id="SignalP"/>
    </source>
</evidence>
<keyword evidence="3" id="KW-1185">Reference proteome</keyword>
<dbReference type="RefSeq" id="WP_133994369.1">
    <property type="nucleotide sequence ID" value="NZ_SODV01000001.1"/>
</dbReference>
<accession>A0A4R8DUA2</accession>
<evidence type="ECO:0000313" key="3">
    <source>
        <dbReference type="Proteomes" id="UP000294498"/>
    </source>
</evidence>
<dbReference type="EMBL" id="SODV01000001">
    <property type="protein sequence ID" value="TDX01729.1"/>
    <property type="molecule type" value="Genomic_DNA"/>
</dbReference>
<sequence length="274" mass="29970">MKQLPVLCAFLLWALGTHAQFHLLHSHHQDTTAFGAKPLPPKKHKRNEVLPLRSFYTFSGRIRDTAHVFLWMAIKDSVIKGVIRYGRWGDTLFQGDSLPVYGTVEHDGKILFCTFSADGNMGLGFSGKVINDTLFQGTSFGLVSNTAYPCNLYRHDTVPPGIDTTFQAVRVDGIYSYHIGDVGAAGGIILHKQAPNVISIDLGCASGPPDYASAMVKSPQVPFDGSAAEYDSPGRPGCKLKIRVFKDFVVIAYMHGLNQCNYGTSVEGVFARTK</sequence>
<feature type="signal peptide" evidence="1">
    <location>
        <begin position="1"/>
        <end position="19"/>
    </location>
</feature>
<comment type="caution">
    <text evidence="2">The sequence shown here is derived from an EMBL/GenBank/DDBJ whole genome shotgun (WGS) entry which is preliminary data.</text>
</comment>
<proteinExistence type="predicted"/>
<name>A0A4R8DUA2_9BACT</name>
<protein>
    <submittedName>
        <fullName evidence="2">Uncharacterized protein</fullName>
    </submittedName>
</protein>
<dbReference type="Proteomes" id="UP000294498">
    <property type="component" value="Unassembled WGS sequence"/>
</dbReference>
<reference evidence="2 3" key="1">
    <citation type="submission" date="2019-03" db="EMBL/GenBank/DDBJ databases">
        <title>Genomic Encyclopedia of Type Strains, Phase IV (KMG-IV): sequencing the most valuable type-strain genomes for metagenomic binning, comparative biology and taxonomic classification.</title>
        <authorList>
            <person name="Goeker M."/>
        </authorList>
    </citation>
    <scope>NUCLEOTIDE SEQUENCE [LARGE SCALE GENOMIC DNA]</scope>
    <source>
        <strain evidence="2 3">DSM 100059</strain>
    </source>
</reference>